<reference evidence="2" key="1">
    <citation type="submission" date="2014-11" db="EMBL/GenBank/DDBJ databases">
        <authorList>
            <person name="Amaro Gonzalez C."/>
        </authorList>
    </citation>
    <scope>NUCLEOTIDE SEQUENCE</scope>
</reference>
<keyword evidence="1" id="KW-1133">Transmembrane helix</keyword>
<accession>A0A0E9XMT2</accession>
<evidence type="ECO:0000256" key="1">
    <source>
        <dbReference type="SAM" id="Phobius"/>
    </source>
</evidence>
<feature type="transmembrane region" description="Helical" evidence="1">
    <location>
        <begin position="12"/>
        <end position="36"/>
    </location>
</feature>
<proteinExistence type="predicted"/>
<sequence>MLKTKTFSEINWLEIFSILFTPLFTVWLALMMNMLINQ</sequence>
<protein>
    <submittedName>
        <fullName evidence="2">Uncharacterized protein</fullName>
    </submittedName>
</protein>
<dbReference type="AlphaFoldDB" id="A0A0E9XMT2"/>
<name>A0A0E9XMT2_ANGAN</name>
<dbReference type="EMBL" id="GBXM01005422">
    <property type="protein sequence ID" value="JAI03156.1"/>
    <property type="molecule type" value="Transcribed_RNA"/>
</dbReference>
<keyword evidence="1" id="KW-0812">Transmembrane</keyword>
<evidence type="ECO:0000313" key="2">
    <source>
        <dbReference type="EMBL" id="JAI03156.1"/>
    </source>
</evidence>
<organism evidence="2">
    <name type="scientific">Anguilla anguilla</name>
    <name type="common">European freshwater eel</name>
    <name type="synonym">Muraena anguilla</name>
    <dbReference type="NCBI Taxonomy" id="7936"/>
    <lineage>
        <taxon>Eukaryota</taxon>
        <taxon>Metazoa</taxon>
        <taxon>Chordata</taxon>
        <taxon>Craniata</taxon>
        <taxon>Vertebrata</taxon>
        <taxon>Euteleostomi</taxon>
        <taxon>Actinopterygii</taxon>
        <taxon>Neopterygii</taxon>
        <taxon>Teleostei</taxon>
        <taxon>Anguilliformes</taxon>
        <taxon>Anguillidae</taxon>
        <taxon>Anguilla</taxon>
    </lineage>
</organism>
<reference evidence="2" key="2">
    <citation type="journal article" date="2015" name="Fish Shellfish Immunol.">
        <title>Early steps in the European eel (Anguilla anguilla)-Vibrio vulnificus interaction in the gills: Role of the RtxA13 toxin.</title>
        <authorList>
            <person name="Callol A."/>
            <person name="Pajuelo D."/>
            <person name="Ebbesson L."/>
            <person name="Teles M."/>
            <person name="MacKenzie S."/>
            <person name="Amaro C."/>
        </authorList>
    </citation>
    <scope>NUCLEOTIDE SEQUENCE</scope>
</reference>
<keyword evidence="1" id="KW-0472">Membrane</keyword>